<dbReference type="InterPro" id="IPR005302">
    <property type="entry name" value="MoCF_Sase_C"/>
</dbReference>
<accession>A0A538SSW4</accession>
<dbReference type="SUPFAM" id="SSF50800">
    <property type="entry name" value="PK beta-barrel domain-like"/>
    <property type="match status" value="1"/>
</dbReference>
<dbReference type="EMBL" id="VBOS01000268">
    <property type="protein sequence ID" value="TMQ54478.1"/>
    <property type="molecule type" value="Genomic_DNA"/>
</dbReference>
<dbReference type="GO" id="GO:0030170">
    <property type="term" value="F:pyridoxal phosphate binding"/>
    <property type="evidence" value="ECO:0007669"/>
    <property type="project" value="InterPro"/>
</dbReference>
<organism evidence="2 3">
    <name type="scientific">Eiseniibacteriota bacterium</name>
    <dbReference type="NCBI Taxonomy" id="2212470"/>
    <lineage>
        <taxon>Bacteria</taxon>
        <taxon>Candidatus Eiseniibacteriota</taxon>
    </lineage>
</organism>
<sequence>MTPGAAVGSVAGLWRFPVKSMGGEPLEQAELGKGGLLGDRAFALVESESGKVVSAKSVKSYPDLLDCRAAFVEPPESGRDLPPVRIILPSGASVTSGTREADRALSAHFGRDVTLARSAPSDFTIDQYHPDIEGADPAGRRDTTVESKLGSAFFVAAGKASPVAVGAFFDLFPMSVVTTATFDRLNELRPQSRFDTRRFRMNAIVRTRQVGFPENDWVGHVLGIGDTVRLKIAAHDARCVMTTLAQDDLPNDPEILRTLARHNRLQVGAGQLPCAGVYAVVMVPGTVRAGDPVTLA</sequence>
<evidence type="ECO:0000313" key="3">
    <source>
        <dbReference type="Proteomes" id="UP000317716"/>
    </source>
</evidence>
<dbReference type="AlphaFoldDB" id="A0A538SSW4"/>
<feature type="domain" description="MOSC" evidence="1">
    <location>
        <begin position="147"/>
        <end position="296"/>
    </location>
</feature>
<dbReference type="InterPro" id="IPR011037">
    <property type="entry name" value="Pyrv_Knase-like_insert_dom_sf"/>
</dbReference>
<gene>
    <name evidence="2" type="ORF">E6K72_07770</name>
</gene>
<reference evidence="2 3" key="1">
    <citation type="journal article" date="2019" name="Nat. Microbiol.">
        <title>Mediterranean grassland soil C-N compound turnover is dependent on rainfall and depth, and is mediated by genomically divergent microorganisms.</title>
        <authorList>
            <person name="Diamond S."/>
            <person name="Andeer P.F."/>
            <person name="Li Z."/>
            <person name="Crits-Christoph A."/>
            <person name="Burstein D."/>
            <person name="Anantharaman K."/>
            <person name="Lane K.R."/>
            <person name="Thomas B.C."/>
            <person name="Pan C."/>
            <person name="Northen T.R."/>
            <person name="Banfield J.F."/>
        </authorList>
    </citation>
    <scope>NUCLEOTIDE SEQUENCE [LARGE SCALE GENOMIC DNA]</scope>
    <source>
        <strain evidence="2">WS_2</strain>
    </source>
</reference>
<name>A0A538SSW4_UNCEI</name>
<dbReference type="PROSITE" id="PS51340">
    <property type="entry name" value="MOSC"/>
    <property type="match status" value="1"/>
</dbReference>
<dbReference type="Proteomes" id="UP000317716">
    <property type="component" value="Unassembled WGS sequence"/>
</dbReference>
<evidence type="ECO:0000313" key="2">
    <source>
        <dbReference type="EMBL" id="TMQ54478.1"/>
    </source>
</evidence>
<dbReference type="GO" id="GO:0003824">
    <property type="term" value="F:catalytic activity"/>
    <property type="evidence" value="ECO:0007669"/>
    <property type="project" value="InterPro"/>
</dbReference>
<comment type="caution">
    <text evidence="2">The sequence shown here is derived from an EMBL/GenBank/DDBJ whole genome shotgun (WGS) entry which is preliminary data.</text>
</comment>
<dbReference type="GO" id="GO:0030151">
    <property type="term" value="F:molybdenum ion binding"/>
    <property type="evidence" value="ECO:0007669"/>
    <property type="project" value="InterPro"/>
</dbReference>
<dbReference type="Gene3D" id="2.40.33.20">
    <property type="entry name" value="PK beta-barrel domain-like"/>
    <property type="match status" value="1"/>
</dbReference>
<protein>
    <submittedName>
        <fullName evidence="2">MOSC domain-containing protein</fullName>
    </submittedName>
</protein>
<dbReference type="Pfam" id="PF03476">
    <property type="entry name" value="MOSC_N"/>
    <property type="match status" value="1"/>
</dbReference>
<dbReference type="Pfam" id="PF03473">
    <property type="entry name" value="MOSC"/>
    <property type="match status" value="1"/>
</dbReference>
<evidence type="ECO:0000259" key="1">
    <source>
        <dbReference type="PROSITE" id="PS51340"/>
    </source>
</evidence>
<proteinExistence type="predicted"/>
<dbReference type="InterPro" id="IPR005303">
    <property type="entry name" value="MOCOS_middle"/>
</dbReference>